<dbReference type="FunFam" id="3.30.870.10:FF:000001">
    <property type="entry name" value="Polyphosphate kinase"/>
    <property type="match status" value="1"/>
</dbReference>
<comment type="caution">
    <text evidence="15">The sequence shown here is derived from an EMBL/GenBank/DDBJ whole genome shotgun (WGS) entry which is preliminary data.</text>
</comment>
<feature type="domain" description="Polyphosphate kinase N-terminal" evidence="11">
    <location>
        <begin position="7"/>
        <end position="107"/>
    </location>
</feature>
<feature type="binding site" evidence="8">
    <location>
        <position position="568"/>
    </location>
    <ligand>
        <name>ATP</name>
        <dbReference type="ChEBI" id="CHEBI:30616"/>
    </ligand>
</feature>
<dbReference type="GO" id="GO:0009358">
    <property type="term" value="C:polyphosphate kinase complex"/>
    <property type="evidence" value="ECO:0007669"/>
    <property type="project" value="InterPro"/>
</dbReference>
<dbReference type="PIRSF" id="PIRSF015589">
    <property type="entry name" value="PP_kinase"/>
    <property type="match status" value="1"/>
</dbReference>
<evidence type="ECO:0000313" key="16">
    <source>
        <dbReference type="Proteomes" id="UP000241405"/>
    </source>
</evidence>
<feature type="binding site" evidence="8">
    <location>
        <position position="379"/>
    </location>
    <ligand>
        <name>Mg(2+)</name>
        <dbReference type="ChEBI" id="CHEBI:18420"/>
    </ligand>
</feature>
<feature type="binding site" evidence="8">
    <location>
        <position position="596"/>
    </location>
    <ligand>
        <name>ATP</name>
        <dbReference type="ChEBI" id="CHEBI:30616"/>
    </ligand>
</feature>
<evidence type="ECO:0000259" key="11">
    <source>
        <dbReference type="Pfam" id="PF13089"/>
    </source>
</evidence>
<dbReference type="GO" id="GO:0046872">
    <property type="term" value="F:metal ion binding"/>
    <property type="evidence" value="ECO:0007669"/>
    <property type="project" value="UniProtKB-KW"/>
</dbReference>
<dbReference type="NCBIfam" id="NF003917">
    <property type="entry name" value="PRK05443.1-1"/>
    <property type="match status" value="1"/>
</dbReference>
<dbReference type="InterPro" id="IPR025200">
    <property type="entry name" value="PPK_C_dom2"/>
</dbReference>
<comment type="similarity">
    <text evidence="8 9">Belongs to the polyphosphate kinase 1 (PPK1) family.</text>
</comment>
<dbReference type="InterPro" id="IPR024953">
    <property type="entry name" value="PP_kinase_middle"/>
</dbReference>
<feature type="binding site" evidence="8">
    <location>
        <position position="45"/>
    </location>
    <ligand>
        <name>ATP</name>
        <dbReference type="ChEBI" id="CHEBI:30616"/>
    </ligand>
</feature>
<keyword evidence="3 8" id="KW-0479">Metal-binding</keyword>
<comment type="catalytic activity">
    <reaction evidence="8 9">
        <text>[phosphate](n) + ATP = [phosphate](n+1) + ADP</text>
        <dbReference type="Rhea" id="RHEA:19573"/>
        <dbReference type="Rhea" id="RHEA-COMP:9859"/>
        <dbReference type="Rhea" id="RHEA-COMP:14280"/>
        <dbReference type="ChEBI" id="CHEBI:16838"/>
        <dbReference type="ChEBI" id="CHEBI:30616"/>
        <dbReference type="ChEBI" id="CHEBI:456216"/>
        <dbReference type="EC" id="2.7.4.1"/>
    </reaction>
</comment>
<dbReference type="GO" id="GO:0005524">
    <property type="term" value="F:ATP binding"/>
    <property type="evidence" value="ECO:0007669"/>
    <property type="project" value="UniProtKB-KW"/>
</dbReference>
<accession>A0A2T3JX46</accession>
<keyword evidence="7 8" id="KW-0460">Magnesium</keyword>
<name>A0A2T3JX46_PHOPO</name>
<dbReference type="Proteomes" id="UP000241618">
    <property type="component" value="Unassembled WGS sequence"/>
</dbReference>
<feature type="active site" description="Phosphohistidine intermediate" evidence="8">
    <location>
        <position position="439"/>
    </location>
</feature>
<dbReference type="PANTHER" id="PTHR30218">
    <property type="entry name" value="POLYPHOSPHATE KINASE"/>
    <property type="match status" value="1"/>
</dbReference>
<dbReference type="GO" id="GO:0008976">
    <property type="term" value="F:polyphosphate kinase activity"/>
    <property type="evidence" value="ECO:0007669"/>
    <property type="project" value="UniProtKB-UniRule"/>
</dbReference>
<evidence type="ECO:0000256" key="9">
    <source>
        <dbReference type="RuleBase" id="RU003800"/>
    </source>
</evidence>
<dbReference type="Gene3D" id="3.30.870.10">
    <property type="entry name" value="Endonuclease Chain A"/>
    <property type="match status" value="2"/>
</dbReference>
<evidence type="ECO:0000259" key="10">
    <source>
        <dbReference type="Pfam" id="PF02503"/>
    </source>
</evidence>
<dbReference type="NCBIfam" id="TIGR03705">
    <property type="entry name" value="poly_P_kin"/>
    <property type="match status" value="1"/>
</dbReference>
<dbReference type="Gene3D" id="3.30.1840.10">
    <property type="entry name" value="Polyphosphate kinase middle domain"/>
    <property type="match status" value="1"/>
</dbReference>
<keyword evidence="5 8" id="KW-0418">Kinase</keyword>
<comment type="cofactor">
    <cofactor evidence="8">
        <name>Mg(2+)</name>
        <dbReference type="ChEBI" id="CHEBI:18420"/>
    </cofactor>
</comment>
<dbReference type="Gene3D" id="1.20.58.310">
    <property type="entry name" value="Polyphosphate kinase N-terminal domain"/>
    <property type="match status" value="1"/>
</dbReference>
<dbReference type="EMBL" id="PYMO01000001">
    <property type="protein sequence ID" value="PSU27793.1"/>
    <property type="molecule type" value="Genomic_DNA"/>
</dbReference>
<dbReference type="InterPro" id="IPR025198">
    <property type="entry name" value="PPK_N_dom"/>
</dbReference>
<dbReference type="Proteomes" id="UP000241405">
    <property type="component" value="Unassembled WGS sequence"/>
</dbReference>
<dbReference type="EMBL" id="PYMP01000001">
    <property type="protein sequence ID" value="PSU53932.1"/>
    <property type="molecule type" value="Genomic_DNA"/>
</dbReference>
<evidence type="ECO:0000256" key="4">
    <source>
        <dbReference type="ARBA" id="ARBA00022741"/>
    </source>
</evidence>
<sequence length="706" mass="81520">MTINNRYLEKELSWLAFNERVLQEAADKSVPLLERVRFLGIYANNTDEFYKVRVAKIKRQLLHCRDQHHPQQSLLDQIQQRSLQAQHTFDVIYRALLIEMAQRGICLLDEHQLQSPQQQWLKNYFRQHILPHLTTISLPNKLNTTPLHSAPFDLVQRLHHHCAYLAVTIKRNHNVDYALVEIPTDKLPRLVQLPASNNQHQLVWLETIIRYCIGDIFTAQPTAELLSVYAIKITRDACYALNQTSEDTVLEQLSLGLNQRLTAKPLRLVYQHTMPPHLLNLLKHQLKLSCFDTILAGGRYQHINDFIDFPLIGNKYFNHAPLPTINSYPFSRAKTVFDAIKAQDILLYYPYHSFDHVIDFVRQAALDPMVSQIRINIYRVAKRSTIIDSLITAANNGKQVTAVVELQARFDEQANIRWARRLIAAGITVLFGVVGVKIHSKLCLISRQEQHQLVHYAHIGTGNFNEQTATTYTDFSLFTAHPQITDEVRQLFDYIANPTRKVHFNYLIVSPTDTRARLYALIDREIDHAQQHHPAGITLKLNNLIDKGLIDQLYKASQHGVKIQLIVRGMCSLIAGLKGISDNITVISIVDRFLEHARVYIFTNNGSPKVFISSADWMYRNIDRRIEVGCPILSPVLKQRIIDITNLQLADNVKARLLDQSMSNRYVSRGKQQKIRAQTAIYHYLQRSEDHWQRLANKEQKYHAKP</sequence>
<evidence type="ECO:0000256" key="8">
    <source>
        <dbReference type="HAMAP-Rule" id="MF_00347"/>
    </source>
</evidence>
<feature type="domain" description="Polyphosphate kinase C-terminal" evidence="13">
    <location>
        <begin position="336"/>
        <end position="499"/>
    </location>
</feature>
<evidence type="ECO:0000256" key="7">
    <source>
        <dbReference type="ARBA" id="ARBA00022842"/>
    </source>
</evidence>
<dbReference type="RefSeq" id="WP_107190011.1">
    <property type="nucleotide sequence ID" value="NZ_PYMN01000010.1"/>
</dbReference>
<dbReference type="Pfam" id="PF13089">
    <property type="entry name" value="PP_kinase_N"/>
    <property type="match status" value="1"/>
</dbReference>
<organism evidence="15 17">
    <name type="scientific">Photobacterium phosphoreum</name>
    <dbReference type="NCBI Taxonomy" id="659"/>
    <lineage>
        <taxon>Bacteria</taxon>
        <taxon>Pseudomonadati</taxon>
        <taxon>Pseudomonadota</taxon>
        <taxon>Gammaproteobacteria</taxon>
        <taxon>Vibrionales</taxon>
        <taxon>Vibrionaceae</taxon>
        <taxon>Photobacterium</taxon>
    </lineage>
</organism>
<keyword evidence="1 8" id="KW-0597">Phosphoprotein</keyword>
<feature type="domain" description="Polyphosphate kinase C-terminal" evidence="12">
    <location>
        <begin position="507"/>
        <end position="678"/>
    </location>
</feature>
<dbReference type="InterPro" id="IPR003414">
    <property type="entry name" value="PP_kinase"/>
</dbReference>
<dbReference type="InterPro" id="IPR041108">
    <property type="entry name" value="PP_kinase_C_1"/>
</dbReference>
<dbReference type="Pfam" id="PF13090">
    <property type="entry name" value="PP_kinase_C"/>
    <property type="match status" value="1"/>
</dbReference>
<evidence type="ECO:0000256" key="1">
    <source>
        <dbReference type="ARBA" id="ARBA00022553"/>
    </source>
</evidence>
<comment type="function">
    <text evidence="8 9">Catalyzes the reversible transfer of the terminal phosphate of ATP to form a long-chain polyphosphate (polyP).</text>
</comment>
<feature type="binding site" evidence="8">
    <location>
        <position position="409"/>
    </location>
    <ligand>
        <name>Mg(2+)</name>
        <dbReference type="ChEBI" id="CHEBI:18420"/>
    </ligand>
</feature>
<dbReference type="SUPFAM" id="SSF56024">
    <property type="entry name" value="Phospholipase D/nuclease"/>
    <property type="match status" value="2"/>
</dbReference>
<proteinExistence type="inferred from homology"/>
<keyword evidence="4 8" id="KW-0547">Nucleotide-binding</keyword>
<evidence type="ECO:0000259" key="12">
    <source>
        <dbReference type="Pfam" id="PF13090"/>
    </source>
</evidence>
<feature type="domain" description="Polyphosphate kinase middle" evidence="10">
    <location>
        <begin position="117"/>
        <end position="309"/>
    </location>
</feature>
<reference evidence="16 17" key="1">
    <citation type="submission" date="2018-03" db="EMBL/GenBank/DDBJ databases">
        <title>Whole genome sequencing of Histamine producing bacteria.</title>
        <authorList>
            <person name="Butler K."/>
        </authorList>
    </citation>
    <scope>NUCLEOTIDE SEQUENCE [LARGE SCALE GENOMIC DNA]</scope>
    <source>
        <strain evidence="15 17">FS-6.1</strain>
        <strain evidence="14 16">FS-6.2</strain>
    </source>
</reference>
<evidence type="ECO:0000313" key="17">
    <source>
        <dbReference type="Proteomes" id="UP000241618"/>
    </source>
</evidence>
<comment type="PTM">
    <text evidence="8 9">An intermediate of this reaction is the autophosphorylated ppk in which a phosphate is covalently linked to a histidine residue through a N-P bond.</text>
</comment>
<dbReference type="HAMAP" id="MF_00347">
    <property type="entry name" value="Polyphosphate_kinase"/>
    <property type="match status" value="1"/>
</dbReference>
<keyword evidence="6 8" id="KW-0067">ATP-binding</keyword>
<feature type="binding site" evidence="8">
    <location>
        <position position="472"/>
    </location>
    <ligand>
        <name>ATP</name>
        <dbReference type="ChEBI" id="CHEBI:30616"/>
    </ligand>
</feature>
<keyword evidence="16" id="KW-1185">Reference proteome</keyword>
<dbReference type="Pfam" id="PF17941">
    <property type="entry name" value="PP_kinase_C_1"/>
    <property type="match status" value="1"/>
</dbReference>
<evidence type="ECO:0000259" key="13">
    <source>
        <dbReference type="Pfam" id="PF17941"/>
    </source>
</evidence>
<dbReference type="GO" id="GO:0006799">
    <property type="term" value="P:polyphosphate biosynthetic process"/>
    <property type="evidence" value="ECO:0007669"/>
    <property type="project" value="UniProtKB-UniRule"/>
</dbReference>
<dbReference type="InterPro" id="IPR036832">
    <property type="entry name" value="PPK_N_dom_sf"/>
</dbReference>
<dbReference type="Pfam" id="PF02503">
    <property type="entry name" value="PP_kinase"/>
    <property type="match status" value="1"/>
</dbReference>
<gene>
    <name evidence="15" type="primary">ppk1</name>
    <name evidence="8" type="synonym">ppk</name>
    <name evidence="15" type="ORF">C9J18_00140</name>
    <name evidence="14" type="ORF">CTM96_03470</name>
</gene>
<protein>
    <recommendedName>
        <fullName evidence="8 9">Polyphosphate kinase</fullName>
        <ecNumber evidence="8 9">2.7.4.1</ecNumber>
    </recommendedName>
    <alternativeName>
        <fullName evidence="8">ATP-polyphosphate phosphotransferase</fullName>
    </alternativeName>
    <alternativeName>
        <fullName evidence="8">Polyphosphoric acid kinase</fullName>
    </alternativeName>
</protein>
<evidence type="ECO:0000313" key="15">
    <source>
        <dbReference type="EMBL" id="PSU53932.1"/>
    </source>
</evidence>
<evidence type="ECO:0000256" key="2">
    <source>
        <dbReference type="ARBA" id="ARBA00022679"/>
    </source>
</evidence>
<dbReference type="SUPFAM" id="SSF140356">
    <property type="entry name" value="PPK N-terminal domain-like"/>
    <property type="match status" value="1"/>
</dbReference>
<dbReference type="EC" id="2.7.4.1" evidence="8 9"/>
<dbReference type="PANTHER" id="PTHR30218:SF0">
    <property type="entry name" value="POLYPHOSPHATE KINASE"/>
    <property type="match status" value="1"/>
</dbReference>
<dbReference type="SUPFAM" id="SSF143724">
    <property type="entry name" value="PHP14-like"/>
    <property type="match status" value="1"/>
</dbReference>
<evidence type="ECO:0000256" key="6">
    <source>
        <dbReference type="ARBA" id="ARBA00022840"/>
    </source>
</evidence>
<dbReference type="CDD" id="cd09164">
    <property type="entry name" value="PLDc_EcPPK1_C1_like"/>
    <property type="match status" value="1"/>
</dbReference>
<keyword evidence="2 8" id="KW-0808">Transferase</keyword>
<dbReference type="AlphaFoldDB" id="A0A2T3JX46"/>
<evidence type="ECO:0000313" key="14">
    <source>
        <dbReference type="EMBL" id="PSU27793.1"/>
    </source>
</evidence>
<evidence type="ECO:0000256" key="3">
    <source>
        <dbReference type="ARBA" id="ARBA00022723"/>
    </source>
</evidence>
<dbReference type="CDD" id="cd09167">
    <property type="entry name" value="PLDc_EcPPK1_C2_like"/>
    <property type="match status" value="1"/>
</dbReference>
<dbReference type="InterPro" id="IPR036830">
    <property type="entry name" value="PP_kinase_middle_dom_sf"/>
</dbReference>
<evidence type="ECO:0000256" key="5">
    <source>
        <dbReference type="ARBA" id="ARBA00022777"/>
    </source>
</evidence>